<keyword evidence="1" id="KW-0479">Metal-binding</keyword>
<organism evidence="4 5">
    <name type="scientific">Saccharicrinis carchari</name>
    <dbReference type="NCBI Taxonomy" id="1168039"/>
    <lineage>
        <taxon>Bacteria</taxon>
        <taxon>Pseudomonadati</taxon>
        <taxon>Bacteroidota</taxon>
        <taxon>Bacteroidia</taxon>
        <taxon>Marinilabiliales</taxon>
        <taxon>Marinilabiliaceae</taxon>
        <taxon>Saccharicrinis</taxon>
    </lineage>
</organism>
<dbReference type="InterPro" id="IPR011330">
    <property type="entry name" value="Glyco_hydro/deAcase_b/a-brl"/>
</dbReference>
<proteinExistence type="predicted"/>
<dbReference type="GO" id="GO:0016020">
    <property type="term" value="C:membrane"/>
    <property type="evidence" value="ECO:0007669"/>
    <property type="project" value="TreeGrafter"/>
</dbReference>
<dbReference type="PANTHER" id="PTHR10587:SF133">
    <property type="entry name" value="CHITIN DEACETYLASE 1-RELATED"/>
    <property type="match status" value="1"/>
</dbReference>
<name>A0A521CN95_SACCC</name>
<dbReference type="PANTHER" id="PTHR10587">
    <property type="entry name" value="GLYCOSYL TRANSFERASE-RELATED"/>
    <property type="match status" value="1"/>
</dbReference>
<dbReference type="InterPro" id="IPR050248">
    <property type="entry name" value="Polysacc_deacetylase_ArnD"/>
</dbReference>
<gene>
    <name evidence="4" type="ORF">SAMN06265379_103255</name>
</gene>
<dbReference type="RefSeq" id="WP_142532955.1">
    <property type="nucleotide sequence ID" value="NZ_FXTB01000003.1"/>
</dbReference>
<dbReference type="EMBL" id="FXTB01000003">
    <property type="protein sequence ID" value="SMO60140.1"/>
    <property type="molecule type" value="Genomic_DNA"/>
</dbReference>
<evidence type="ECO:0000313" key="5">
    <source>
        <dbReference type="Proteomes" id="UP000319040"/>
    </source>
</evidence>
<protein>
    <submittedName>
        <fullName evidence="4">Peptidoglycan/xylan/chitin deacetylase, PgdA/CDA1 family</fullName>
    </submittedName>
</protein>
<evidence type="ECO:0000256" key="2">
    <source>
        <dbReference type="ARBA" id="ARBA00022801"/>
    </source>
</evidence>
<dbReference type="OrthoDB" id="9812065at2"/>
<dbReference type="SUPFAM" id="SSF88713">
    <property type="entry name" value="Glycoside hydrolase/deacetylase"/>
    <property type="match status" value="1"/>
</dbReference>
<accession>A0A521CN95</accession>
<dbReference type="GO" id="GO:0016810">
    <property type="term" value="F:hydrolase activity, acting on carbon-nitrogen (but not peptide) bonds"/>
    <property type="evidence" value="ECO:0007669"/>
    <property type="project" value="InterPro"/>
</dbReference>
<dbReference type="GO" id="GO:0005975">
    <property type="term" value="P:carbohydrate metabolic process"/>
    <property type="evidence" value="ECO:0007669"/>
    <property type="project" value="InterPro"/>
</dbReference>
<dbReference type="AlphaFoldDB" id="A0A521CN95"/>
<dbReference type="Gene3D" id="3.20.20.370">
    <property type="entry name" value="Glycoside hydrolase/deacetylase"/>
    <property type="match status" value="1"/>
</dbReference>
<keyword evidence="2" id="KW-0378">Hydrolase</keyword>
<evidence type="ECO:0000259" key="3">
    <source>
        <dbReference type="PROSITE" id="PS51677"/>
    </source>
</evidence>
<dbReference type="PROSITE" id="PS51677">
    <property type="entry name" value="NODB"/>
    <property type="match status" value="1"/>
</dbReference>
<feature type="domain" description="NodB homology" evidence="3">
    <location>
        <begin position="24"/>
        <end position="202"/>
    </location>
</feature>
<sequence>MVRPPLFAKYLLSQLTWRYQHTGNEVFVSFDDGPIPEITPWVLNEADRWGAKLTFFCVGENVHRYPDIFDEIIKRGHKVGNHTYNHLSAWRTDRVKYFDNVRKASSLIESTLFRPPHGQLYPWYVAKLKQSFDKIVMWDVLSKDYDSRLTGSRVFDNVKNYIRPGSIVVFHDSLKAEKNMKYAFPKTLEMIAQKKWTTRVIK</sequence>
<reference evidence="4 5" key="1">
    <citation type="submission" date="2017-05" db="EMBL/GenBank/DDBJ databases">
        <authorList>
            <person name="Varghese N."/>
            <person name="Submissions S."/>
        </authorList>
    </citation>
    <scope>NUCLEOTIDE SEQUENCE [LARGE SCALE GENOMIC DNA]</scope>
    <source>
        <strain evidence="4 5">DSM 27040</strain>
    </source>
</reference>
<dbReference type="GO" id="GO:0046872">
    <property type="term" value="F:metal ion binding"/>
    <property type="evidence" value="ECO:0007669"/>
    <property type="project" value="UniProtKB-KW"/>
</dbReference>
<dbReference type="Proteomes" id="UP000319040">
    <property type="component" value="Unassembled WGS sequence"/>
</dbReference>
<dbReference type="InterPro" id="IPR002509">
    <property type="entry name" value="NODB_dom"/>
</dbReference>
<evidence type="ECO:0000256" key="1">
    <source>
        <dbReference type="ARBA" id="ARBA00022723"/>
    </source>
</evidence>
<evidence type="ECO:0000313" key="4">
    <source>
        <dbReference type="EMBL" id="SMO60140.1"/>
    </source>
</evidence>
<keyword evidence="5" id="KW-1185">Reference proteome</keyword>
<dbReference type="Pfam" id="PF01522">
    <property type="entry name" value="Polysacc_deac_1"/>
    <property type="match status" value="1"/>
</dbReference>